<feature type="domain" description="Protein kinase" evidence="4">
    <location>
        <begin position="387"/>
        <end position="699"/>
    </location>
</feature>
<keyword evidence="5" id="KW-0723">Serine/threonine-protein kinase</keyword>
<keyword evidence="6" id="KW-1185">Reference proteome</keyword>
<dbReference type="Gene3D" id="3.30.200.20">
    <property type="entry name" value="Phosphorylase Kinase, domain 1"/>
    <property type="match status" value="1"/>
</dbReference>
<accession>A0A8D5ZGK4</accession>
<reference evidence="5 6" key="1">
    <citation type="submission" date="2021-04" db="EMBL/GenBank/DDBJ databases">
        <title>Complete genome sequence of Stygiolobus sp. KN-1.</title>
        <authorList>
            <person name="Nakamura K."/>
            <person name="Sakai H."/>
            <person name="Kurosawa N."/>
        </authorList>
    </citation>
    <scope>NUCLEOTIDE SEQUENCE [LARGE SCALE GENOMIC DNA]</scope>
    <source>
        <strain evidence="5 6">KN-1</strain>
    </source>
</reference>
<dbReference type="CDD" id="cd14014">
    <property type="entry name" value="STKc_PknB_like"/>
    <property type="match status" value="1"/>
</dbReference>
<dbReference type="PANTHER" id="PTHR44167">
    <property type="entry name" value="OVARIAN-SPECIFIC SERINE/THREONINE-PROTEIN KINASE LOK-RELATED"/>
    <property type="match status" value="1"/>
</dbReference>
<dbReference type="AlphaFoldDB" id="A0A8D5ZGK4"/>
<dbReference type="SMART" id="SM00220">
    <property type="entry name" value="S_TKc"/>
    <property type="match status" value="1"/>
</dbReference>
<feature type="transmembrane region" description="Helical" evidence="3">
    <location>
        <begin position="136"/>
        <end position="154"/>
    </location>
</feature>
<dbReference type="GO" id="GO:0005524">
    <property type="term" value="F:ATP binding"/>
    <property type="evidence" value="ECO:0007669"/>
    <property type="project" value="UniProtKB-KW"/>
</dbReference>
<dbReference type="InterPro" id="IPR008271">
    <property type="entry name" value="Ser/Thr_kinase_AS"/>
</dbReference>
<dbReference type="EMBL" id="AP024597">
    <property type="protein sequence ID" value="BCU71023.1"/>
    <property type="molecule type" value="Genomic_DNA"/>
</dbReference>
<dbReference type="GO" id="GO:0004674">
    <property type="term" value="F:protein serine/threonine kinase activity"/>
    <property type="evidence" value="ECO:0007669"/>
    <property type="project" value="UniProtKB-KW"/>
</dbReference>
<dbReference type="InterPro" id="IPR017441">
    <property type="entry name" value="Protein_kinase_ATP_BS"/>
</dbReference>
<dbReference type="Gene3D" id="1.10.510.10">
    <property type="entry name" value="Transferase(Phosphotransferase) domain 1"/>
    <property type="match status" value="1"/>
</dbReference>
<evidence type="ECO:0000313" key="5">
    <source>
        <dbReference type="EMBL" id="BCU71023.1"/>
    </source>
</evidence>
<keyword evidence="1" id="KW-0547">Nucleotide-binding</keyword>
<feature type="transmembrane region" description="Helical" evidence="3">
    <location>
        <begin position="12"/>
        <end position="42"/>
    </location>
</feature>
<dbReference type="PROSITE" id="PS00107">
    <property type="entry name" value="PROTEIN_KINASE_ATP"/>
    <property type="match status" value="1"/>
</dbReference>
<evidence type="ECO:0000256" key="3">
    <source>
        <dbReference type="SAM" id="Phobius"/>
    </source>
</evidence>
<keyword evidence="3" id="KW-0472">Membrane</keyword>
<feature type="transmembrane region" description="Helical" evidence="3">
    <location>
        <begin position="203"/>
        <end position="221"/>
    </location>
</feature>
<evidence type="ECO:0000259" key="4">
    <source>
        <dbReference type="PROSITE" id="PS50011"/>
    </source>
</evidence>
<evidence type="ECO:0000313" key="6">
    <source>
        <dbReference type="Proteomes" id="UP000825123"/>
    </source>
</evidence>
<dbReference type="PROSITE" id="PS50011">
    <property type="entry name" value="PROTEIN_KINASE_DOM"/>
    <property type="match status" value="1"/>
</dbReference>
<name>A0A8D5ZGK4_9CREN</name>
<dbReference type="InterPro" id="IPR000719">
    <property type="entry name" value="Prot_kinase_dom"/>
</dbReference>
<keyword evidence="2" id="KW-0067">ATP-binding</keyword>
<feature type="transmembrane region" description="Helical" evidence="3">
    <location>
        <begin position="174"/>
        <end position="191"/>
    </location>
</feature>
<feature type="transmembrane region" description="Helical" evidence="3">
    <location>
        <begin position="54"/>
        <end position="83"/>
    </location>
</feature>
<keyword evidence="5" id="KW-0808">Transferase</keyword>
<keyword evidence="3" id="KW-1133">Transmembrane helix</keyword>
<organism evidence="5 6">
    <name type="scientific">Stygiolobus caldivivus</name>
    <dbReference type="NCBI Taxonomy" id="2824673"/>
    <lineage>
        <taxon>Archaea</taxon>
        <taxon>Thermoproteota</taxon>
        <taxon>Thermoprotei</taxon>
        <taxon>Sulfolobales</taxon>
        <taxon>Sulfolobaceae</taxon>
        <taxon>Stygiolobus</taxon>
    </lineage>
</organism>
<dbReference type="RefSeq" id="WP_221287766.1">
    <property type="nucleotide sequence ID" value="NZ_AP024597.1"/>
</dbReference>
<keyword evidence="5" id="KW-0418">Kinase</keyword>
<feature type="transmembrane region" description="Helical" evidence="3">
    <location>
        <begin position="95"/>
        <end position="124"/>
    </location>
</feature>
<dbReference type="Proteomes" id="UP000825123">
    <property type="component" value="Chromosome"/>
</dbReference>
<evidence type="ECO:0000256" key="1">
    <source>
        <dbReference type="ARBA" id="ARBA00022741"/>
    </source>
</evidence>
<dbReference type="PANTHER" id="PTHR44167:SF24">
    <property type="entry name" value="SERINE_THREONINE-PROTEIN KINASE CHK2"/>
    <property type="match status" value="1"/>
</dbReference>
<dbReference type="KEGG" id="csty:KN1_23200"/>
<dbReference type="PROSITE" id="PS00108">
    <property type="entry name" value="PROTEIN_KINASE_ST"/>
    <property type="match status" value="1"/>
</dbReference>
<dbReference type="SUPFAM" id="SSF56112">
    <property type="entry name" value="Protein kinase-like (PK-like)"/>
    <property type="match status" value="1"/>
</dbReference>
<dbReference type="GeneID" id="66164053"/>
<protein>
    <submittedName>
        <fullName evidence="5">Serine/threonine protein kinase</fullName>
    </submittedName>
</protein>
<dbReference type="InterPro" id="IPR011009">
    <property type="entry name" value="Kinase-like_dom_sf"/>
</dbReference>
<proteinExistence type="predicted"/>
<dbReference type="Pfam" id="PF00069">
    <property type="entry name" value="Pkinase"/>
    <property type="match status" value="1"/>
</dbReference>
<keyword evidence="3" id="KW-0812">Transmembrane</keyword>
<sequence>MDFYRVNKILVYLGLFPIILYIIRGGSLSLGVIFILPIIALAVKPSFRTLGISLAVASIVSCFITSNVIQLSSVIISAISILFSVLSLRQRVLPLVGLAGIIALSIFFHPSLFLVLLASSGLLFSLFDKPLDPSGIFTLAIPYFVTQVLFLVLYSFYVSPSFWAINLFGELSRYAYLAYAVVIITFALYLLRKDYAIHMYVNALISAISIALGSVLAYLFVSPFSIMFGISGSMAVAFTFSQRDLGNIIIEAFKRNDLRLAERVSSIYEGDLTEVYKKLVDMKLCNAVVKLPEFRPYKINYLDVDYTKVAECFLELKQVPVRDVINYLRFVKEKDINLAEKVGRLALDISPSPKLVNIMKEIEVLKLDYLKYNWDPEIWIGNELYGYKIISYLGKGGSSYVLVGEKEGKRYAIKIPILMPPSTSSSSYYDFVNEYSQLRDLSQRSDNIVKFVDARIDSFGLKKILSGDVVAYMKEPPILVMEFMEGGSAKSLMNDNNVFYSDLWWKIVALIGYEMASALKAIHEMGFVHLDIKPSNILFSKQPGKTGKEVLEKLVKGEVKVKLSDLGSARKRGERFIQYTPEYCPIDQVEALFKGEGAQFSMDIYSLGATLYTLLTRQPFNPREVVSQINDAELLYKDNKDPLPSLQKAKEIYVKFHEAFTVEEPVDRRLVELIKSMTSPEPEKRPSALEVYKRLEEIINNNEGSSSTG</sequence>
<evidence type="ECO:0000256" key="2">
    <source>
        <dbReference type="ARBA" id="ARBA00022840"/>
    </source>
</evidence>
<gene>
    <name evidence="5" type="ORF">KN1_23200</name>
</gene>